<dbReference type="InterPro" id="IPR012258">
    <property type="entry name" value="Acyl-CoA_oxidase"/>
</dbReference>
<comment type="cofactor">
    <cofactor evidence="1">
        <name>FAD</name>
        <dbReference type="ChEBI" id="CHEBI:57692"/>
    </cofactor>
</comment>
<dbReference type="Gene3D" id="1.20.140.10">
    <property type="entry name" value="Butyryl-CoA Dehydrogenase, subunit A, domain 3"/>
    <property type="match status" value="2"/>
</dbReference>
<keyword evidence="9" id="KW-1185">Reference proteome</keyword>
<dbReference type="InterPro" id="IPR046373">
    <property type="entry name" value="Acyl-CoA_Oxase/DH_mid-dom_sf"/>
</dbReference>
<feature type="domain" description="Acyl-CoA oxidase C-alpha1" evidence="7">
    <location>
        <begin position="327"/>
        <end position="465"/>
    </location>
</feature>
<dbReference type="InterPro" id="IPR009100">
    <property type="entry name" value="AcylCoA_DH/oxidase_NM_dom_sf"/>
</dbReference>
<evidence type="ECO:0000259" key="7">
    <source>
        <dbReference type="Pfam" id="PF22924"/>
    </source>
</evidence>
<name>A0A940XTW7_9ACTN</name>
<dbReference type="Proteomes" id="UP000677413">
    <property type="component" value="Unassembled WGS sequence"/>
</dbReference>
<evidence type="ECO:0000256" key="2">
    <source>
        <dbReference type="ARBA" id="ARBA00006288"/>
    </source>
</evidence>
<keyword evidence="3" id="KW-0285">Flavoprotein</keyword>
<dbReference type="Pfam" id="PF22924">
    <property type="entry name" value="ACOX_C_alpha1"/>
    <property type="match status" value="1"/>
</dbReference>
<evidence type="ECO:0000256" key="3">
    <source>
        <dbReference type="ARBA" id="ARBA00022630"/>
    </source>
</evidence>
<dbReference type="InterPro" id="IPR002655">
    <property type="entry name" value="Acyl-CoA_oxidase_C"/>
</dbReference>
<evidence type="ECO:0000256" key="5">
    <source>
        <dbReference type="ARBA" id="ARBA00023002"/>
    </source>
</evidence>
<evidence type="ECO:0000256" key="4">
    <source>
        <dbReference type="ARBA" id="ARBA00022827"/>
    </source>
</evidence>
<comment type="similarity">
    <text evidence="2">Belongs to the acyl-CoA oxidase family.</text>
</comment>
<dbReference type="PANTHER" id="PTHR10909">
    <property type="entry name" value="ELECTRON TRANSPORT OXIDOREDUCTASE"/>
    <property type="match status" value="1"/>
</dbReference>
<dbReference type="PIRSF" id="PIRSF000168">
    <property type="entry name" value="Acyl-CoA_oxidase"/>
    <property type="match status" value="1"/>
</dbReference>
<dbReference type="AlphaFoldDB" id="A0A940XTW7"/>
<comment type="caution">
    <text evidence="8">The sequence shown here is derived from an EMBL/GenBank/DDBJ whole genome shotgun (WGS) entry which is preliminary data.</text>
</comment>
<dbReference type="EMBL" id="JAGPYQ010000001">
    <property type="protein sequence ID" value="MBQ0850547.1"/>
    <property type="molecule type" value="Genomic_DNA"/>
</dbReference>
<dbReference type="GO" id="GO:0005504">
    <property type="term" value="F:fatty acid binding"/>
    <property type="evidence" value="ECO:0007669"/>
    <property type="project" value="TreeGrafter"/>
</dbReference>
<keyword evidence="5" id="KW-0560">Oxidoreductase</keyword>
<dbReference type="InterPro" id="IPR055060">
    <property type="entry name" value="ACOX_C_alpha1"/>
</dbReference>
<dbReference type="GO" id="GO:0055088">
    <property type="term" value="P:lipid homeostasis"/>
    <property type="evidence" value="ECO:0007669"/>
    <property type="project" value="TreeGrafter"/>
</dbReference>
<dbReference type="GO" id="GO:0033540">
    <property type="term" value="P:fatty acid beta-oxidation using acyl-CoA oxidase"/>
    <property type="evidence" value="ECO:0007669"/>
    <property type="project" value="TreeGrafter"/>
</dbReference>
<protein>
    <submittedName>
        <fullName evidence="8">Acyl-CoA oxidase</fullName>
    </submittedName>
</protein>
<dbReference type="PANTHER" id="PTHR10909:SF382">
    <property type="entry name" value="ACYL-COENZYME A OXIDASE"/>
    <property type="match status" value="1"/>
</dbReference>
<evidence type="ECO:0000259" key="6">
    <source>
        <dbReference type="Pfam" id="PF01756"/>
    </source>
</evidence>
<reference evidence="8 9" key="1">
    <citation type="submission" date="2021-04" db="EMBL/GenBank/DDBJ databases">
        <authorList>
            <person name="Tang X."/>
            <person name="Zhou X."/>
            <person name="Chen X."/>
            <person name="Cernava T."/>
            <person name="Zhang C."/>
        </authorList>
    </citation>
    <scope>NUCLEOTIDE SEQUENCE [LARGE SCALE GENOMIC DNA]</scope>
    <source>
        <strain evidence="8 9">BH-SS-21</strain>
    </source>
</reference>
<evidence type="ECO:0000313" key="8">
    <source>
        <dbReference type="EMBL" id="MBQ0850547.1"/>
    </source>
</evidence>
<sequence length="638" mass="69382">MPDLTTKIHCPTSTRYNRSVSPGGPTHPPTGVQRSFPFGAWLAYRSVLSNETCLELRDLLFQDGPEGAAVHAHWRKVIGDDLFRHHPATCEERWQLSYDRLRRINEELPLAPDQLAHDPRHLAALHEWASVVDGATATVAGIHYNLFLGSLLDDDRSAPRDLSDFMRLSRVGTFLCTERAHGNDAPALETVARYDRGSDEFVLHTPHPGAAKFMPNTSPAGGPKTAVVAARLLIDNRDQGVFLFLTPLSDHRGALPGVSVTSLPERIGSPVDHCVTSFDRVRLPRTALVQGPQGQLDADGTFHSTVGSARKRFLHTISRVAVGKLCMSASTLGGARAALAIAVRYAGHRHVSGPAGGKRRVPISAYRSHHGRLLEKIADAYAMTFLHRMVTDRWITHAPAEHAPVERLAAIAKGWITWRARDITIEARERCGARALFPANGLAEFPANTDGAITAEGDNLAVWSKAGAEMIFGHQLLPASPHATGAEQLTDVTFLRRALAHVERQAHLAARHDLRTPHPGREKGSFVRWNNATASALALVEAYAVGQAADAFATVCTRAADTAPRTLLNDLCALFMLRHVRAHDGPLLADGILTADHVQTLPSVLNALTARLAPHLDTLAHAFDIPEEHLSSLPMLTD</sequence>
<dbReference type="InterPro" id="IPR036250">
    <property type="entry name" value="AcylCo_DH-like_C"/>
</dbReference>
<dbReference type="GO" id="GO:0071949">
    <property type="term" value="F:FAD binding"/>
    <property type="evidence" value="ECO:0007669"/>
    <property type="project" value="InterPro"/>
</dbReference>
<evidence type="ECO:0000313" key="9">
    <source>
        <dbReference type="Proteomes" id="UP000677413"/>
    </source>
</evidence>
<organism evidence="8 9">
    <name type="scientific">Streptomyces liliiviolaceus</name>
    <dbReference type="NCBI Taxonomy" id="2823109"/>
    <lineage>
        <taxon>Bacteria</taxon>
        <taxon>Bacillati</taxon>
        <taxon>Actinomycetota</taxon>
        <taxon>Actinomycetes</taxon>
        <taxon>Kitasatosporales</taxon>
        <taxon>Streptomycetaceae</taxon>
        <taxon>Streptomyces</taxon>
    </lineage>
</organism>
<proteinExistence type="inferred from homology"/>
<keyword evidence="4" id="KW-0274">FAD</keyword>
<feature type="domain" description="Acyl-CoA oxidase C-terminal" evidence="6">
    <location>
        <begin position="520"/>
        <end position="632"/>
    </location>
</feature>
<dbReference type="Gene3D" id="2.40.110.10">
    <property type="entry name" value="Butyryl-CoA Dehydrogenase, subunit A, domain 2"/>
    <property type="match status" value="1"/>
</dbReference>
<gene>
    <name evidence="8" type="ORF">J8N05_20455</name>
</gene>
<dbReference type="GO" id="GO:0003997">
    <property type="term" value="F:acyl-CoA oxidase activity"/>
    <property type="evidence" value="ECO:0007669"/>
    <property type="project" value="InterPro"/>
</dbReference>
<dbReference type="Pfam" id="PF01756">
    <property type="entry name" value="ACOX"/>
    <property type="match status" value="1"/>
</dbReference>
<accession>A0A940XTW7</accession>
<evidence type="ECO:0000256" key="1">
    <source>
        <dbReference type="ARBA" id="ARBA00001974"/>
    </source>
</evidence>
<dbReference type="SUPFAM" id="SSF56645">
    <property type="entry name" value="Acyl-CoA dehydrogenase NM domain-like"/>
    <property type="match status" value="1"/>
</dbReference>
<dbReference type="SUPFAM" id="SSF47203">
    <property type="entry name" value="Acyl-CoA dehydrogenase C-terminal domain-like"/>
    <property type="match status" value="2"/>
</dbReference>